<organism evidence="7 8">
    <name type="scientific">Rhizobium subbaraonis</name>
    <dbReference type="NCBI Taxonomy" id="908946"/>
    <lineage>
        <taxon>Bacteria</taxon>
        <taxon>Pseudomonadati</taxon>
        <taxon>Pseudomonadota</taxon>
        <taxon>Alphaproteobacteria</taxon>
        <taxon>Hyphomicrobiales</taxon>
        <taxon>Rhizobiaceae</taxon>
        <taxon>Rhizobium/Agrobacterium group</taxon>
        <taxon>Rhizobium</taxon>
    </lineage>
</organism>
<keyword evidence="4 5" id="KW-0472">Membrane</keyword>
<feature type="transmembrane region" description="Helical" evidence="5">
    <location>
        <begin position="82"/>
        <end position="104"/>
    </location>
</feature>
<dbReference type="GO" id="GO:0015385">
    <property type="term" value="F:sodium:proton antiporter activity"/>
    <property type="evidence" value="ECO:0007669"/>
    <property type="project" value="TreeGrafter"/>
</dbReference>
<keyword evidence="8" id="KW-1185">Reference proteome</keyword>
<evidence type="ECO:0000259" key="6">
    <source>
        <dbReference type="Pfam" id="PF01699"/>
    </source>
</evidence>
<dbReference type="Pfam" id="PF01699">
    <property type="entry name" value="Na_Ca_ex"/>
    <property type="match status" value="2"/>
</dbReference>
<dbReference type="Proteomes" id="UP000219167">
    <property type="component" value="Unassembled WGS sequence"/>
</dbReference>
<dbReference type="InterPro" id="IPR052946">
    <property type="entry name" value="Alkaline_pH_Ca-Antiporter"/>
</dbReference>
<feature type="transmembrane region" description="Helical" evidence="5">
    <location>
        <begin position="187"/>
        <end position="205"/>
    </location>
</feature>
<accession>A0A285UM85</accession>
<feature type="transmembrane region" description="Helical" evidence="5">
    <location>
        <begin position="331"/>
        <end position="350"/>
    </location>
</feature>
<feature type="transmembrane region" description="Helical" evidence="5">
    <location>
        <begin position="298"/>
        <end position="319"/>
    </location>
</feature>
<feature type="transmembrane region" description="Helical" evidence="5">
    <location>
        <begin position="226"/>
        <end position="246"/>
    </location>
</feature>
<dbReference type="InterPro" id="IPR044880">
    <property type="entry name" value="NCX_ion-bd_dom_sf"/>
</dbReference>
<name>A0A285UM85_9HYPH</name>
<dbReference type="PANTHER" id="PTHR37958">
    <property type="entry name" value="SODIUM-POTASSIUM/PROTON ANTIPORTER CHAA"/>
    <property type="match status" value="1"/>
</dbReference>
<feature type="domain" description="Sodium/calcium exchanger membrane region" evidence="6">
    <location>
        <begin position="234"/>
        <end position="374"/>
    </location>
</feature>
<evidence type="ECO:0000256" key="1">
    <source>
        <dbReference type="ARBA" id="ARBA00004141"/>
    </source>
</evidence>
<dbReference type="Gene3D" id="1.20.1420.30">
    <property type="entry name" value="NCX, central ion-binding region"/>
    <property type="match status" value="1"/>
</dbReference>
<evidence type="ECO:0000256" key="3">
    <source>
        <dbReference type="ARBA" id="ARBA00022989"/>
    </source>
</evidence>
<feature type="transmembrane region" description="Helical" evidence="5">
    <location>
        <begin position="150"/>
        <end position="167"/>
    </location>
</feature>
<dbReference type="AlphaFoldDB" id="A0A285UM85"/>
<dbReference type="GO" id="GO:0005886">
    <property type="term" value="C:plasma membrane"/>
    <property type="evidence" value="ECO:0007669"/>
    <property type="project" value="TreeGrafter"/>
</dbReference>
<dbReference type="EMBL" id="OBQD01000010">
    <property type="protein sequence ID" value="SOC43015.1"/>
    <property type="molecule type" value="Genomic_DNA"/>
</dbReference>
<protein>
    <submittedName>
        <fullName evidence="7">Ca2+:H+ antiporter</fullName>
    </submittedName>
</protein>
<keyword evidence="3 5" id="KW-1133">Transmembrane helix</keyword>
<proteinExistence type="predicted"/>
<evidence type="ECO:0000256" key="2">
    <source>
        <dbReference type="ARBA" id="ARBA00022692"/>
    </source>
</evidence>
<keyword evidence="2 5" id="KW-0812">Transmembrane</keyword>
<evidence type="ECO:0000256" key="5">
    <source>
        <dbReference type="SAM" id="Phobius"/>
    </source>
</evidence>
<dbReference type="GO" id="GO:0015386">
    <property type="term" value="F:potassium:proton antiporter activity"/>
    <property type="evidence" value="ECO:0007669"/>
    <property type="project" value="TreeGrafter"/>
</dbReference>
<dbReference type="InterPro" id="IPR004837">
    <property type="entry name" value="NaCa_Exmemb"/>
</dbReference>
<dbReference type="RefSeq" id="WP_097141091.1">
    <property type="nucleotide sequence ID" value="NZ_OBQD01000010.1"/>
</dbReference>
<evidence type="ECO:0000313" key="8">
    <source>
        <dbReference type="Proteomes" id="UP000219167"/>
    </source>
</evidence>
<sequence length="377" mass="40726">MQHDTKPQKSTLALFAREERLLPVSLFAAAAFYAYGDTFAACLSHPVGLALVFAALFAIILGSVLSVVRHADELADRLGEPFGTLILTLTITTIEVVAISAVMFHGDNNSTLVRDTLFAVIMIILNGMVGLSLLLGAWRRPEQRHNLQGANAYLGLIVPLATLSLVLPEFQPAAYGPAISSLHQTVLVFMSIVLYGTFLLLQTGRHRVYFTQRNSREDHGPQHAPSAYPLLVHVMLLFAYMAPVVYLVDHLAKPIDYLVETIRAPAALGGVIMAVLVATPEAISAVRAAIADRLQRAVNIFLGSVLSTIGLTVPVMLAISHLTGHTITLGLGRSEMVMLILTLAVSMITFASGRTNLMQGSVHLTLFITYLLLILEG</sequence>
<feature type="transmembrane region" description="Helical" evidence="5">
    <location>
        <begin position="266"/>
        <end position="286"/>
    </location>
</feature>
<reference evidence="7 8" key="1">
    <citation type="submission" date="2017-08" db="EMBL/GenBank/DDBJ databases">
        <authorList>
            <person name="de Groot N.N."/>
        </authorList>
    </citation>
    <scope>NUCLEOTIDE SEQUENCE [LARGE SCALE GENOMIC DNA]</scope>
    <source>
        <strain evidence="7 8">JC85</strain>
    </source>
</reference>
<feature type="transmembrane region" description="Helical" evidence="5">
    <location>
        <begin position="21"/>
        <end position="41"/>
    </location>
</feature>
<feature type="transmembrane region" description="Helical" evidence="5">
    <location>
        <begin position="47"/>
        <end position="70"/>
    </location>
</feature>
<evidence type="ECO:0000313" key="7">
    <source>
        <dbReference type="EMBL" id="SOC43015.1"/>
    </source>
</evidence>
<dbReference type="PANTHER" id="PTHR37958:SF1">
    <property type="entry name" value="SODIUM-POTASSIUM_PROTON ANTIPORTER CHAA"/>
    <property type="match status" value="1"/>
</dbReference>
<comment type="subcellular location">
    <subcellularLocation>
        <location evidence="1">Membrane</location>
        <topology evidence="1">Multi-pass membrane protein</topology>
    </subcellularLocation>
</comment>
<dbReference type="OrthoDB" id="9787814at2"/>
<gene>
    <name evidence="7" type="ORF">SAMN05892877_110244</name>
</gene>
<feature type="transmembrane region" description="Helical" evidence="5">
    <location>
        <begin position="116"/>
        <end position="138"/>
    </location>
</feature>
<feature type="domain" description="Sodium/calcium exchanger membrane region" evidence="6">
    <location>
        <begin position="50"/>
        <end position="203"/>
    </location>
</feature>
<evidence type="ECO:0000256" key="4">
    <source>
        <dbReference type="ARBA" id="ARBA00023136"/>
    </source>
</evidence>